<reference evidence="2" key="1">
    <citation type="submission" date="2018-06" db="EMBL/GenBank/DDBJ databases">
        <authorList>
            <person name="Zhirakovskaya E."/>
        </authorList>
    </citation>
    <scope>NUCLEOTIDE SEQUENCE</scope>
</reference>
<accession>A0A3B0ZUR8</accession>
<evidence type="ECO:0000313" key="2">
    <source>
        <dbReference type="EMBL" id="VAW97295.1"/>
    </source>
</evidence>
<feature type="compositionally biased region" description="Pro residues" evidence="1">
    <location>
        <begin position="249"/>
        <end position="258"/>
    </location>
</feature>
<evidence type="ECO:0000256" key="1">
    <source>
        <dbReference type="SAM" id="MobiDB-lite"/>
    </source>
</evidence>
<gene>
    <name evidence="2" type="ORF">MNBD_GAMMA19-54</name>
</gene>
<dbReference type="AlphaFoldDB" id="A0A3B0ZUR8"/>
<proteinExistence type="predicted"/>
<sequence length="258" mass="27187">DYETSLTGGGRVVMENANYCSNNSALNCANVPLPRGLYFSSLDIIGSRHVIPGLNIGLLPNSCVSFLGVIDVTLGVAFEHNLRVECSSRVAVLHSDINGDHIGTNGNKHGITLRPEGYYAGDMLLERVRRSSADADGGEANVYEDRYVAIKGVYLGTPDSINNASRISIAPSNAQSAEVTRYALVSGSVTDMAGGSGDGPPNRDVNFAGWGLTCYDDNTWETANGCDDSGQSSIPDGGYDLSRTISAPTIPPAPDQLP</sequence>
<protein>
    <submittedName>
        <fullName evidence="2">Uncharacterized protein</fullName>
    </submittedName>
</protein>
<feature type="region of interest" description="Disordered" evidence="1">
    <location>
        <begin position="226"/>
        <end position="258"/>
    </location>
</feature>
<name>A0A3B0ZUR8_9ZZZZ</name>
<organism evidence="2">
    <name type="scientific">hydrothermal vent metagenome</name>
    <dbReference type="NCBI Taxonomy" id="652676"/>
    <lineage>
        <taxon>unclassified sequences</taxon>
        <taxon>metagenomes</taxon>
        <taxon>ecological metagenomes</taxon>
    </lineage>
</organism>
<dbReference type="EMBL" id="UOFV01000108">
    <property type="protein sequence ID" value="VAW97295.1"/>
    <property type="molecule type" value="Genomic_DNA"/>
</dbReference>
<feature type="non-terminal residue" evidence="2">
    <location>
        <position position="1"/>
    </location>
</feature>